<proteinExistence type="predicted"/>
<protein>
    <submittedName>
        <fullName evidence="1">DUF2735 domain-containing protein</fullName>
    </submittedName>
</protein>
<evidence type="ECO:0000313" key="1">
    <source>
        <dbReference type="EMBL" id="PWE57022.1"/>
    </source>
</evidence>
<reference evidence="1 2" key="1">
    <citation type="submission" date="2018-05" db="EMBL/GenBank/DDBJ databases">
        <title>The draft genome of strain NS-104.</title>
        <authorList>
            <person name="Hang P."/>
            <person name="Jiang J."/>
        </authorList>
    </citation>
    <scope>NUCLEOTIDE SEQUENCE [LARGE SCALE GENOMIC DNA]</scope>
    <source>
        <strain evidence="1 2">NS-104</strain>
    </source>
</reference>
<name>A0A2U2DUP3_9HYPH</name>
<dbReference type="Pfam" id="PF10931">
    <property type="entry name" value="DUF2735"/>
    <property type="match status" value="1"/>
</dbReference>
<dbReference type="InterPro" id="IPR021232">
    <property type="entry name" value="DUF2735"/>
</dbReference>
<sequence>MDTGLHQQTAKIYQFPLRGRRRFDDVRAALMSDLEKFETAPAVVDTCWYHDEAVRDAGQDTSDGAKR</sequence>
<dbReference type="RefSeq" id="WP_109457126.1">
    <property type="nucleotide sequence ID" value="NZ_QFBC01000002.1"/>
</dbReference>
<keyword evidence="2" id="KW-1185">Reference proteome</keyword>
<evidence type="ECO:0000313" key="2">
    <source>
        <dbReference type="Proteomes" id="UP000245252"/>
    </source>
</evidence>
<dbReference type="AlphaFoldDB" id="A0A2U2DUP3"/>
<accession>A0A2U2DUP3</accession>
<gene>
    <name evidence="1" type="ORF">DEM27_05090</name>
</gene>
<dbReference type="EMBL" id="QFBC01000002">
    <property type="protein sequence ID" value="PWE57022.1"/>
    <property type="molecule type" value="Genomic_DNA"/>
</dbReference>
<comment type="caution">
    <text evidence="1">The sequence shown here is derived from an EMBL/GenBank/DDBJ whole genome shotgun (WGS) entry which is preliminary data.</text>
</comment>
<dbReference type="OrthoDB" id="8001436at2"/>
<dbReference type="Proteomes" id="UP000245252">
    <property type="component" value="Unassembled WGS sequence"/>
</dbReference>
<organism evidence="1 2">
    <name type="scientific">Metarhizobium album</name>
    <dbReference type="NCBI Taxonomy" id="2182425"/>
    <lineage>
        <taxon>Bacteria</taxon>
        <taxon>Pseudomonadati</taxon>
        <taxon>Pseudomonadota</taxon>
        <taxon>Alphaproteobacteria</taxon>
        <taxon>Hyphomicrobiales</taxon>
        <taxon>Rhizobiaceae</taxon>
        <taxon>Metarhizobium</taxon>
    </lineage>
</organism>